<dbReference type="Proteomes" id="UP000028713">
    <property type="component" value="Unassembled WGS sequence"/>
</dbReference>
<organism evidence="4 5">
    <name type="scientific">Chryseobacterium formosense</name>
    <dbReference type="NCBI Taxonomy" id="236814"/>
    <lineage>
        <taxon>Bacteria</taxon>
        <taxon>Pseudomonadati</taxon>
        <taxon>Bacteroidota</taxon>
        <taxon>Flavobacteriia</taxon>
        <taxon>Flavobacteriales</taxon>
        <taxon>Weeksellaceae</taxon>
        <taxon>Chryseobacterium group</taxon>
        <taxon>Chryseobacterium</taxon>
    </lineage>
</organism>
<dbReference type="PANTHER" id="PTHR43280:SF29">
    <property type="entry name" value="ARAC-FAMILY TRANSCRIPTIONAL REGULATOR"/>
    <property type="match status" value="1"/>
</dbReference>
<accession>A0A085ZA66</accession>
<dbReference type="Gene3D" id="1.25.40.10">
    <property type="entry name" value="Tetratricopeptide repeat domain"/>
    <property type="match status" value="1"/>
</dbReference>
<keyword evidence="2" id="KW-0812">Transmembrane</keyword>
<keyword evidence="2" id="KW-0472">Membrane</keyword>
<dbReference type="AlphaFoldDB" id="A0A085ZA66"/>
<feature type="domain" description="HTH araC/xylS-type" evidence="3">
    <location>
        <begin position="469"/>
        <end position="561"/>
    </location>
</feature>
<dbReference type="InterPro" id="IPR011990">
    <property type="entry name" value="TPR-like_helical_dom_sf"/>
</dbReference>
<feature type="transmembrane region" description="Helical" evidence="2">
    <location>
        <begin position="387"/>
        <end position="407"/>
    </location>
</feature>
<reference evidence="4 5" key="1">
    <citation type="submission" date="2014-07" db="EMBL/GenBank/DDBJ databases">
        <title>Genome of Chryseobacterium formosense LMG 24722.</title>
        <authorList>
            <person name="Pipes S.E."/>
            <person name="Stropko S.J."/>
            <person name="Newman J.D."/>
        </authorList>
    </citation>
    <scope>NUCLEOTIDE SEQUENCE [LARGE SCALE GENOMIC DNA]</scope>
    <source>
        <strain evidence="4 5">LMG 24722</strain>
    </source>
</reference>
<evidence type="ECO:0000256" key="2">
    <source>
        <dbReference type="SAM" id="Phobius"/>
    </source>
</evidence>
<dbReference type="PANTHER" id="PTHR43280">
    <property type="entry name" value="ARAC-FAMILY TRANSCRIPTIONAL REGULATOR"/>
    <property type="match status" value="1"/>
</dbReference>
<dbReference type="SMART" id="SM00342">
    <property type="entry name" value="HTH_ARAC"/>
    <property type="match status" value="1"/>
</dbReference>
<dbReference type="EMBL" id="JPRP01000001">
    <property type="protein sequence ID" value="KFF01330.1"/>
    <property type="molecule type" value="Genomic_DNA"/>
</dbReference>
<protein>
    <recommendedName>
        <fullName evidence="3">HTH araC/xylS-type domain-containing protein</fullName>
    </recommendedName>
</protein>
<evidence type="ECO:0000313" key="5">
    <source>
        <dbReference type="Proteomes" id="UP000028713"/>
    </source>
</evidence>
<dbReference type="Pfam" id="PF12833">
    <property type="entry name" value="HTH_18"/>
    <property type="match status" value="1"/>
</dbReference>
<sequence>MRTINLFIFVIIYFSVSFVKAQEINYSYKKLSSLINAYAENDERAMVFVNMYIDKAKKESNDLKIIAGYEEAVYYSRNPQRKLIYADSAVIISKRINNDDQIARAQLGKGIIYYYNIRNFKKALEQYIIAFKSSKYSKDAYLKNKVVYHLGVVKSYLGYYDESIVHFTGTANFFEMSMNKKSIHENIRLNNESGYLNSIYRLSKSYSKMGLYEKEDSLIDLGLEKIKSPDQHSLEYGYFQKGRGIQLLREDHPDAALKHLILSRDILANKQDFASLATVNFYLGKLYWKKGNRKKSLQYLLKVDSLVNTYHFITPEIRSSYEYLINHSKQSKNESDQLYFTNQLLKADSIINADFAKLSSKIKYEYDTDRLNDEKRSLLRKHTISRLTIIGVIFLASVSILYLFYHFRQKERSLNKKYQQLMLSYKNSSEEFHSKVESFDEHVKNLYTAEQIEEVKQNLIVFEKKQQFIKKGLKLPDVAAIIGTNRSQLSYVLNEHLHINFPDYLKKLRINYIMNLMLNDKKYLRYNIESLADQCGMSNRQVFSKHFLEVTGMRPTDFIRKRLEELKSKNN</sequence>
<evidence type="ECO:0000313" key="4">
    <source>
        <dbReference type="EMBL" id="KFF01330.1"/>
    </source>
</evidence>
<name>A0A085ZA66_9FLAO</name>
<dbReference type="InterPro" id="IPR018060">
    <property type="entry name" value="HTH_AraC"/>
</dbReference>
<keyword evidence="5" id="KW-1185">Reference proteome</keyword>
<comment type="caution">
    <text evidence="4">The sequence shown here is derived from an EMBL/GenBank/DDBJ whole genome shotgun (WGS) entry which is preliminary data.</text>
</comment>
<evidence type="ECO:0000259" key="3">
    <source>
        <dbReference type="PROSITE" id="PS01124"/>
    </source>
</evidence>
<dbReference type="GO" id="GO:0003700">
    <property type="term" value="F:DNA-binding transcription factor activity"/>
    <property type="evidence" value="ECO:0007669"/>
    <property type="project" value="InterPro"/>
</dbReference>
<dbReference type="eggNOG" id="COG0457">
    <property type="taxonomic scope" value="Bacteria"/>
</dbReference>
<gene>
    <name evidence="4" type="ORF">IX39_12165</name>
</gene>
<dbReference type="STRING" id="236814.IX39_12165"/>
<evidence type="ECO:0000256" key="1">
    <source>
        <dbReference type="ARBA" id="ARBA00023125"/>
    </source>
</evidence>
<dbReference type="eggNOG" id="COG2207">
    <property type="taxonomic scope" value="Bacteria"/>
</dbReference>
<keyword evidence="1" id="KW-0238">DNA-binding</keyword>
<dbReference type="Gene3D" id="1.10.10.60">
    <property type="entry name" value="Homeodomain-like"/>
    <property type="match status" value="2"/>
</dbReference>
<dbReference type="SUPFAM" id="SSF81901">
    <property type="entry name" value="HCP-like"/>
    <property type="match status" value="1"/>
</dbReference>
<dbReference type="GO" id="GO:0043565">
    <property type="term" value="F:sequence-specific DNA binding"/>
    <property type="evidence" value="ECO:0007669"/>
    <property type="project" value="InterPro"/>
</dbReference>
<dbReference type="PROSITE" id="PS01124">
    <property type="entry name" value="HTH_ARAC_FAMILY_2"/>
    <property type="match status" value="1"/>
</dbReference>
<keyword evidence="2" id="KW-1133">Transmembrane helix</keyword>
<proteinExistence type="predicted"/>